<proteinExistence type="predicted"/>
<keyword evidence="3" id="KW-1185">Reference proteome</keyword>
<comment type="caution">
    <text evidence="2">The sequence shown here is derived from an EMBL/GenBank/DDBJ whole genome shotgun (WGS) entry which is preliminary data.</text>
</comment>
<feature type="compositionally biased region" description="Polar residues" evidence="1">
    <location>
        <begin position="27"/>
        <end position="40"/>
    </location>
</feature>
<accession>A0A9N8ZII7</accession>
<evidence type="ECO:0000256" key="1">
    <source>
        <dbReference type="SAM" id="MobiDB-lite"/>
    </source>
</evidence>
<protein>
    <submittedName>
        <fullName evidence="2">15909_t:CDS:1</fullName>
    </submittedName>
</protein>
<evidence type="ECO:0000313" key="3">
    <source>
        <dbReference type="Proteomes" id="UP000789342"/>
    </source>
</evidence>
<gene>
    <name evidence="2" type="ORF">AMORRO_LOCUS3067</name>
</gene>
<organism evidence="2 3">
    <name type="scientific">Acaulospora morrowiae</name>
    <dbReference type="NCBI Taxonomy" id="94023"/>
    <lineage>
        <taxon>Eukaryota</taxon>
        <taxon>Fungi</taxon>
        <taxon>Fungi incertae sedis</taxon>
        <taxon>Mucoromycota</taxon>
        <taxon>Glomeromycotina</taxon>
        <taxon>Glomeromycetes</taxon>
        <taxon>Diversisporales</taxon>
        <taxon>Acaulosporaceae</taxon>
        <taxon>Acaulospora</taxon>
    </lineage>
</organism>
<feature type="non-terminal residue" evidence="2">
    <location>
        <position position="1"/>
    </location>
</feature>
<dbReference type="AlphaFoldDB" id="A0A9N8ZII7"/>
<feature type="compositionally biased region" description="Basic residues" evidence="1">
    <location>
        <begin position="44"/>
        <end position="53"/>
    </location>
</feature>
<reference evidence="2" key="1">
    <citation type="submission" date="2021-06" db="EMBL/GenBank/DDBJ databases">
        <authorList>
            <person name="Kallberg Y."/>
            <person name="Tangrot J."/>
            <person name="Rosling A."/>
        </authorList>
    </citation>
    <scope>NUCLEOTIDE SEQUENCE</scope>
    <source>
        <strain evidence="2">CL551</strain>
    </source>
</reference>
<name>A0A9N8ZII7_9GLOM</name>
<evidence type="ECO:0000313" key="2">
    <source>
        <dbReference type="EMBL" id="CAG8497087.1"/>
    </source>
</evidence>
<dbReference type="Proteomes" id="UP000789342">
    <property type="component" value="Unassembled WGS sequence"/>
</dbReference>
<dbReference type="EMBL" id="CAJVPV010001424">
    <property type="protein sequence ID" value="CAG8497087.1"/>
    <property type="molecule type" value="Genomic_DNA"/>
</dbReference>
<feature type="region of interest" description="Disordered" evidence="1">
    <location>
        <begin position="25"/>
        <end position="53"/>
    </location>
</feature>
<sequence length="53" mass="6164">NTGPHYSTTTYQTTNGILSEKHFFKQQPKTSKNIKNLTKSQNHKDHKQKFSTN</sequence>